<dbReference type="AlphaFoldDB" id="A0A939JEQ4"/>
<dbReference type="Proteomes" id="UP000664144">
    <property type="component" value="Unassembled WGS sequence"/>
</dbReference>
<organism evidence="2 3">
    <name type="scientific">Hymenobacter telluris</name>
    <dbReference type="NCBI Taxonomy" id="2816474"/>
    <lineage>
        <taxon>Bacteria</taxon>
        <taxon>Pseudomonadati</taxon>
        <taxon>Bacteroidota</taxon>
        <taxon>Cytophagia</taxon>
        <taxon>Cytophagales</taxon>
        <taxon>Hymenobacteraceae</taxon>
        <taxon>Hymenobacter</taxon>
    </lineage>
</organism>
<dbReference type="RefSeq" id="WP_206986150.1">
    <property type="nucleotide sequence ID" value="NZ_JAFLQZ010000017.1"/>
</dbReference>
<keyword evidence="1" id="KW-1133">Transmembrane helix</keyword>
<keyword evidence="3" id="KW-1185">Reference proteome</keyword>
<feature type="transmembrane region" description="Helical" evidence="1">
    <location>
        <begin position="154"/>
        <end position="177"/>
    </location>
</feature>
<accession>A0A939JEQ4</accession>
<protein>
    <submittedName>
        <fullName evidence="2">Uncharacterized protein</fullName>
    </submittedName>
</protein>
<evidence type="ECO:0000313" key="2">
    <source>
        <dbReference type="EMBL" id="MBO0360208.1"/>
    </source>
</evidence>
<gene>
    <name evidence="2" type="ORF">J0X19_19760</name>
</gene>
<comment type="caution">
    <text evidence="2">The sequence shown here is derived from an EMBL/GenBank/DDBJ whole genome shotgun (WGS) entry which is preliminary data.</text>
</comment>
<reference evidence="2" key="1">
    <citation type="submission" date="2021-03" db="EMBL/GenBank/DDBJ databases">
        <authorList>
            <person name="Kim M.K."/>
        </authorList>
    </citation>
    <scope>NUCLEOTIDE SEQUENCE</scope>
    <source>
        <strain evidence="2">BT186</strain>
    </source>
</reference>
<evidence type="ECO:0000313" key="3">
    <source>
        <dbReference type="Proteomes" id="UP000664144"/>
    </source>
</evidence>
<keyword evidence="1" id="KW-0812">Transmembrane</keyword>
<name>A0A939JEQ4_9BACT</name>
<sequence>MRLLVGGLVITAALVSYATLGHPTPAVESLLWHIYTIVQTLFFGGIYALAFQQQRQRQLVQLVLLCFLAFALLDWAWLEQGTSMHAYTHSVQSLLLIGLSGLYLRQLAQQMPVLHLENHSLFLVSSGIVMYFSGTILLYVFAGHFISASDAMGAHAVSLLMSVVNLVQLGLFTLAFYHASQPSLLSSARTHE</sequence>
<proteinExistence type="predicted"/>
<keyword evidence="1" id="KW-0472">Membrane</keyword>
<evidence type="ECO:0000256" key="1">
    <source>
        <dbReference type="SAM" id="Phobius"/>
    </source>
</evidence>
<dbReference type="EMBL" id="JAFLQZ010000017">
    <property type="protein sequence ID" value="MBO0360208.1"/>
    <property type="molecule type" value="Genomic_DNA"/>
</dbReference>
<feature type="transmembrane region" description="Helical" evidence="1">
    <location>
        <begin position="59"/>
        <end position="78"/>
    </location>
</feature>
<feature type="transmembrane region" description="Helical" evidence="1">
    <location>
        <begin position="120"/>
        <end position="142"/>
    </location>
</feature>
<feature type="transmembrane region" description="Helical" evidence="1">
    <location>
        <begin position="31"/>
        <end position="50"/>
    </location>
</feature>